<dbReference type="EMBL" id="RFFG01000006">
    <property type="protein sequence ID" value="RMI46930.1"/>
    <property type="molecule type" value="Genomic_DNA"/>
</dbReference>
<name>A0A3M2MD65_9ACTN</name>
<accession>A0A3M2MD65</accession>
<organism evidence="1 2">
    <name type="scientific">Actinomadura harenae</name>
    <dbReference type="NCBI Taxonomy" id="2483351"/>
    <lineage>
        <taxon>Bacteria</taxon>
        <taxon>Bacillati</taxon>
        <taxon>Actinomycetota</taxon>
        <taxon>Actinomycetes</taxon>
        <taxon>Streptosporangiales</taxon>
        <taxon>Thermomonosporaceae</taxon>
        <taxon>Actinomadura</taxon>
    </lineage>
</organism>
<evidence type="ECO:0000313" key="1">
    <source>
        <dbReference type="EMBL" id="RMI46930.1"/>
    </source>
</evidence>
<keyword evidence="2" id="KW-1185">Reference proteome</keyword>
<dbReference type="AlphaFoldDB" id="A0A3M2MD65"/>
<gene>
    <name evidence="1" type="ORF">EBO15_04690</name>
</gene>
<sequence length="67" mass="7518">MVVSRWWTVVERPVARGSAVCGTWRRAVMGETMRLVESWSRRPARDVARVTREAAPDGVRPVAEPLG</sequence>
<evidence type="ECO:0000313" key="2">
    <source>
        <dbReference type="Proteomes" id="UP000282674"/>
    </source>
</evidence>
<proteinExistence type="predicted"/>
<reference evidence="1 2" key="1">
    <citation type="submission" date="2018-10" db="EMBL/GenBank/DDBJ databases">
        <title>Isolation from soil.</title>
        <authorList>
            <person name="Hu J."/>
        </authorList>
    </citation>
    <scope>NUCLEOTIDE SEQUENCE [LARGE SCALE GENOMIC DNA]</scope>
    <source>
        <strain evidence="1 2">NEAU-Ht49</strain>
    </source>
</reference>
<protein>
    <submittedName>
        <fullName evidence="1">Uncharacterized protein</fullName>
    </submittedName>
</protein>
<dbReference type="Proteomes" id="UP000282674">
    <property type="component" value="Unassembled WGS sequence"/>
</dbReference>
<comment type="caution">
    <text evidence="1">The sequence shown here is derived from an EMBL/GenBank/DDBJ whole genome shotgun (WGS) entry which is preliminary data.</text>
</comment>